<keyword evidence="2" id="KW-1185">Reference proteome</keyword>
<sequence>MGSSVMSMTVASPVVRWVLIGGHTTAIADVRFTIPKRIVHIQCQVTPLHLLYKRGGALPLLIRGGQAMILMLKTMCIILRSDPCSFYFYFYFYGGDWFYS</sequence>
<proteinExistence type="predicted"/>
<organism evidence="1 2">
    <name type="scientific">Salix koriyanagi</name>
    <dbReference type="NCBI Taxonomy" id="2511006"/>
    <lineage>
        <taxon>Eukaryota</taxon>
        <taxon>Viridiplantae</taxon>
        <taxon>Streptophyta</taxon>
        <taxon>Embryophyta</taxon>
        <taxon>Tracheophyta</taxon>
        <taxon>Spermatophyta</taxon>
        <taxon>Magnoliopsida</taxon>
        <taxon>eudicotyledons</taxon>
        <taxon>Gunneridae</taxon>
        <taxon>Pentapetalae</taxon>
        <taxon>rosids</taxon>
        <taxon>fabids</taxon>
        <taxon>Malpighiales</taxon>
        <taxon>Salicaceae</taxon>
        <taxon>Saliceae</taxon>
        <taxon>Salix</taxon>
    </lineage>
</organism>
<reference evidence="1" key="2">
    <citation type="journal article" date="2023" name="Int. J. Mol. Sci.">
        <title>De Novo Assembly and Annotation of 11 Diverse Shrub Willow (Salix) Genomes Reveals Novel Gene Organization in Sex-Linked Regions.</title>
        <authorList>
            <person name="Hyden B."/>
            <person name="Feng K."/>
            <person name="Yates T.B."/>
            <person name="Jawdy S."/>
            <person name="Cereghino C."/>
            <person name="Smart L.B."/>
            <person name="Muchero W."/>
        </authorList>
    </citation>
    <scope>NUCLEOTIDE SEQUENCE</scope>
    <source>
        <tissue evidence="1">Shoot tip</tissue>
    </source>
</reference>
<reference evidence="1" key="1">
    <citation type="submission" date="2022-11" db="EMBL/GenBank/DDBJ databases">
        <authorList>
            <person name="Hyden B.L."/>
            <person name="Feng K."/>
            <person name="Yates T."/>
            <person name="Jawdy S."/>
            <person name="Smart L.B."/>
            <person name="Muchero W."/>
        </authorList>
    </citation>
    <scope>NUCLEOTIDE SEQUENCE</scope>
    <source>
        <tissue evidence="1">Shoot tip</tissue>
    </source>
</reference>
<evidence type="ECO:0000313" key="1">
    <source>
        <dbReference type="EMBL" id="KAJ6746156.1"/>
    </source>
</evidence>
<dbReference type="EMBL" id="JAPFFM010000009">
    <property type="protein sequence ID" value="KAJ6746156.1"/>
    <property type="molecule type" value="Genomic_DNA"/>
</dbReference>
<protein>
    <submittedName>
        <fullName evidence="1">Uncharacterized protein</fullName>
    </submittedName>
</protein>
<comment type="caution">
    <text evidence="1">The sequence shown here is derived from an EMBL/GenBank/DDBJ whole genome shotgun (WGS) entry which is preliminary data.</text>
</comment>
<dbReference type="Proteomes" id="UP001151752">
    <property type="component" value="Chromosome 6"/>
</dbReference>
<gene>
    <name evidence="1" type="ORF">OIU74_028755</name>
</gene>
<name>A0A9Q0ZTJ2_9ROSI</name>
<dbReference type="AlphaFoldDB" id="A0A9Q0ZTJ2"/>
<accession>A0A9Q0ZTJ2</accession>
<evidence type="ECO:0000313" key="2">
    <source>
        <dbReference type="Proteomes" id="UP001151752"/>
    </source>
</evidence>